<dbReference type="Pfam" id="PF02469">
    <property type="entry name" value="Fasciclin"/>
    <property type="match status" value="1"/>
</dbReference>
<evidence type="ECO:0000256" key="5">
    <source>
        <dbReference type="ARBA" id="ARBA00022729"/>
    </source>
</evidence>
<dbReference type="SMART" id="SM00554">
    <property type="entry name" value="FAS1"/>
    <property type="match status" value="1"/>
</dbReference>
<protein>
    <recommendedName>
        <fullName evidence="12">FAS1 domain-containing protein</fullName>
    </recommendedName>
</protein>
<evidence type="ECO:0000313" key="14">
    <source>
        <dbReference type="Proteomes" id="UP000249390"/>
    </source>
</evidence>
<dbReference type="GO" id="GO:0009834">
    <property type="term" value="P:plant-type secondary cell wall biogenesis"/>
    <property type="evidence" value="ECO:0007669"/>
    <property type="project" value="UniProtKB-ARBA"/>
</dbReference>
<evidence type="ECO:0000256" key="10">
    <source>
        <dbReference type="SAM" id="MobiDB-lite"/>
    </source>
</evidence>
<evidence type="ECO:0000256" key="7">
    <source>
        <dbReference type="ARBA" id="ARBA00023136"/>
    </source>
</evidence>
<evidence type="ECO:0000256" key="2">
    <source>
        <dbReference type="ARBA" id="ARBA00007843"/>
    </source>
</evidence>
<dbReference type="InterPro" id="IPR045003">
    <property type="entry name" value="FLA_A"/>
</dbReference>
<keyword evidence="6" id="KW-0654">Proteoglycan</keyword>
<comment type="function">
    <text evidence="9">May be a cell surface adhesion protein.</text>
</comment>
<keyword evidence="14" id="KW-1185">Reference proteome</keyword>
<keyword evidence="8" id="KW-0325">Glycoprotein</keyword>
<dbReference type="InterPro" id="IPR000782">
    <property type="entry name" value="FAS1_domain"/>
</dbReference>
<reference evidence="13 14" key="1">
    <citation type="submission" date="2018-06" db="EMBL/GenBank/DDBJ databases">
        <title>The Genome of Cuscuta australis (Dodder) Provides Insight into the Evolution of Plant Parasitism.</title>
        <authorList>
            <person name="Liu H."/>
        </authorList>
    </citation>
    <scope>NUCLEOTIDE SEQUENCE [LARGE SCALE GENOMIC DNA]</scope>
    <source>
        <strain evidence="14">cv. Yunnan</strain>
        <tissue evidence="13">Vines</tissue>
    </source>
</reference>
<evidence type="ECO:0000256" key="9">
    <source>
        <dbReference type="ARBA" id="ARBA00024686"/>
    </source>
</evidence>
<evidence type="ECO:0000256" key="6">
    <source>
        <dbReference type="ARBA" id="ARBA00022974"/>
    </source>
</evidence>
<evidence type="ECO:0000256" key="4">
    <source>
        <dbReference type="ARBA" id="ARBA00022622"/>
    </source>
</evidence>
<dbReference type="SUPFAM" id="SSF82153">
    <property type="entry name" value="FAS1 domain"/>
    <property type="match status" value="1"/>
</dbReference>
<organism evidence="13 14">
    <name type="scientific">Cuscuta australis</name>
    <dbReference type="NCBI Taxonomy" id="267555"/>
    <lineage>
        <taxon>Eukaryota</taxon>
        <taxon>Viridiplantae</taxon>
        <taxon>Streptophyta</taxon>
        <taxon>Embryophyta</taxon>
        <taxon>Tracheophyta</taxon>
        <taxon>Spermatophyta</taxon>
        <taxon>Magnoliopsida</taxon>
        <taxon>eudicotyledons</taxon>
        <taxon>Gunneridae</taxon>
        <taxon>Pentapetalae</taxon>
        <taxon>asterids</taxon>
        <taxon>lamiids</taxon>
        <taxon>Solanales</taxon>
        <taxon>Convolvulaceae</taxon>
        <taxon>Cuscuteae</taxon>
        <taxon>Cuscuta</taxon>
        <taxon>Cuscuta subgen. Grammica</taxon>
        <taxon>Cuscuta sect. Cleistogrammica</taxon>
    </lineage>
</organism>
<evidence type="ECO:0000313" key="13">
    <source>
        <dbReference type="EMBL" id="RAL49631.1"/>
    </source>
</evidence>
<keyword evidence="4" id="KW-0336">GPI-anchor</keyword>
<accession>A0A328DZK3</accession>
<keyword evidence="3" id="KW-1003">Cell membrane</keyword>
<feature type="domain" description="FAS1" evidence="12">
    <location>
        <begin position="41"/>
        <end position="187"/>
    </location>
</feature>
<dbReference type="PROSITE" id="PS50213">
    <property type="entry name" value="FAS1"/>
    <property type="match status" value="1"/>
</dbReference>
<dbReference type="EMBL" id="NQVE01000076">
    <property type="protein sequence ID" value="RAL49631.1"/>
    <property type="molecule type" value="Genomic_DNA"/>
</dbReference>
<comment type="caution">
    <text evidence="13">The sequence shown here is derived from an EMBL/GenBank/DDBJ whole genome shotgun (WGS) entry which is preliminary data.</text>
</comment>
<dbReference type="AlphaFoldDB" id="A0A328DZK3"/>
<keyword evidence="7" id="KW-0472">Membrane</keyword>
<feature type="region of interest" description="Disordered" evidence="10">
    <location>
        <begin position="199"/>
        <end position="234"/>
    </location>
</feature>
<dbReference type="Gene3D" id="2.30.180.10">
    <property type="entry name" value="FAS1 domain"/>
    <property type="match status" value="1"/>
</dbReference>
<feature type="signal peptide" evidence="11">
    <location>
        <begin position="1"/>
        <end position="28"/>
    </location>
</feature>
<proteinExistence type="inferred from homology"/>
<dbReference type="PANTHER" id="PTHR32077">
    <property type="entry name" value="FASCICLIN-LIKE ARABINOGALACTAN PROTEIN"/>
    <property type="match status" value="1"/>
</dbReference>
<evidence type="ECO:0000256" key="8">
    <source>
        <dbReference type="ARBA" id="ARBA00023180"/>
    </source>
</evidence>
<keyword evidence="4" id="KW-0449">Lipoprotein</keyword>
<comment type="similarity">
    <text evidence="2">Belongs to the fasciclin-like AGP family.</text>
</comment>
<dbReference type="GO" id="GO:0005886">
    <property type="term" value="C:plasma membrane"/>
    <property type="evidence" value="ECO:0007669"/>
    <property type="project" value="UniProtKB-SubCell"/>
</dbReference>
<sequence length="257" mass="27289">MASMIISPLLHSTIFILLSFTHHHQAHAQPNTNAPSPTPWPIDITAILEKAGRFSILIKFMDRTGRIATQINTQVITSAQGVTVLAPTDAAFGALPSGALNRLSVQQKVQLIQYHVLPKFYSLDDLETATNPVGTQASGSDGGNFWLNFTGGMSNQVNVSSGVVETQVSNALRQKFPLAVYQVDKVLLPLEFTRAPSAAARKKGSGRGANRTVAAAPKEPVTTDNNEPSPADNHGGAARISVGLASGVVFYSCMSLL</sequence>
<dbReference type="FunFam" id="2.30.180.10:FF:000006">
    <property type="entry name" value="Fasciclin-like arabinogalactan protein 11"/>
    <property type="match status" value="1"/>
</dbReference>
<dbReference type="GO" id="GO:0098552">
    <property type="term" value="C:side of membrane"/>
    <property type="evidence" value="ECO:0007669"/>
    <property type="project" value="UniProtKB-KW"/>
</dbReference>
<dbReference type="Proteomes" id="UP000249390">
    <property type="component" value="Unassembled WGS sequence"/>
</dbReference>
<comment type="subcellular location">
    <subcellularLocation>
        <location evidence="1">Cell membrane</location>
        <topology evidence="1">Lipid-anchor</topology>
        <topology evidence="1">GPI-anchor</topology>
    </subcellularLocation>
</comment>
<name>A0A328DZK3_9ASTE</name>
<dbReference type="PANTHER" id="PTHR32077:SF54">
    <property type="entry name" value="FASCICLIN-LIKE ARABINOGALACTAN PROTEIN 13-RELATED"/>
    <property type="match status" value="1"/>
</dbReference>
<keyword evidence="5 11" id="KW-0732">Signal</keyword>
<gene>
    <name evidence="13" type="ORF">DM860_001922</name>
</gene>
<evidence type="ECO:0000256" key="3">
    <source>
        <dbReference type="ARBA" id="ARBA00022475"/>
    </source>
</evidence>
<evidence type="ECO:0000259" key="12">
    <source>
        <dbReference type="PROSITE" id="PS50213"/>
    </source>
</evidence>
<dbReference type="InterPro" id="IPR036378">
    <property type="entry name" value="FAS1_dom_sf"/>
</dbReference>
<evidence type="ECO:0000256" key="1">
    <source>
        <dbReference type="ARBA" id="ARBA00004609"/>
    </source>
</evidence>
<evidence type="ECO:0000256" key="11">
    <source>
        <dbReference type="SAM" id="SignalP"/>
    </source>
</evidence>
<feature type="chain" id="PRO_5016311929" description="FAS1 domain-containing protein" evidence="11">
    <location>
        <begin position="29"/>
        <end position="257"/>
    </location>
</feature>